<reference evidence="5" key="1">
    <citation type="submission" date="2017-09" db="EMBL/GenBank/DDBJ databases">
        <authorList>
            <person name="Varghese N."/>
            <person name="Submissions S."/>
        </authorList>
    </citation>
    <scope>NUCLEOTIDE SEQUENCE [LARGE SCALE GENOMIC DNA]</scope>
    <source>
        <strain evidence="5">C7</strain>
    </source>
</reference>
<gene>
    <name evidence="4" type="ORF">SAMN06273572_1011055</name>
</gene>
<dbReference type="CDD" id="cd06460">
    <property type="entry name" value="M32_Taq"/>
    <property type="match status" value="1"/>
</dbReference>
<evidence type="ECO:0000256" key="1">
    <source>
        <dbReference type="PIRNR" id="PIRNR006615"/>
    </source>
</evidence>
<dbReference type="PROSITE" id="PS52034">
    <property type="entry name" value="PEPTIDASE_M32"/>
    <property type="match status" value="1"/>
</dbReference>
<dbReference type="GO" id="GO:0006508">
    <property type="term" value="P:proteolysis"/>
    <property type="evidence" value="ECO:0007669"/>
    <property type="project" value="UniProtKB-UniRule"/>
</dbReference>
<dbReference type="SUPFAM" id="SSF55486">
    <property type="entry name" value="Metalloproteases ('zincins'), catalytic domain"/>
    <property type="match status" value="1"/>
</dbReference>
<evidence type="ECO:0000313" key="5">
    <source>
        <dbReference type="Proteomes" id="UP000220034"/>
    </source>
</evidence>
<keyword evidence="5" id="KW-1185">Reference proteome</keyword>
<comment type="cofactor">
    <cofactor evidence="2">
        <name>Zn(2+)</name>
        <dbReference type="ChEBI" id="CHEBI:29105"/>
    </cofactor>
    <text evidence="2">Binds 1 zinc ion per subunit.</text>
</comment>
<evidence type="ECO:0000256" key="3">
    <source>
        <dbReference type="PIRSR" id="PIRSR006615-2"/>
    </source>
</evidence>
<keyword evidence="2" id="KW-0862">Zinc</keyword>
<comment type="similarity">
    <text evidence="1">Belongs to the peptidase M32 family.</text>
</comment>
<feature type="binding site" evidence="2">
    <location>
        <position position="287"/>
    </location>
    <ligand>
        <name>Zn(2+)</name>
        <dbReference type="ChEBI" id="CHEBI:29105"/>
        <note>catalytic</note>
    </ligand>
</feature>
<dbReference type="GO" id="GO:0046872">
    <property type="term" value="F:metal ion binding"/>
    <property type="evidence" value="ECO:0007669"/>
    <property type="project" value="UniProtKB-KW"/>
</dbReference>
<dbReference type="AlphaFoldDB" id="A0A2C9CPR3"/>
<evidence type="ECO:0000313" key="4">
    <source>
        <dbReference type="EMBL" id="SOH93200.1"/>
    </source>
</evidence>
<feature type="binding site" evidence="2">
    <location>
        <position position="257"/>
    </location>
    <ligand>
        <name>Zn(2+)</name>
        <dbReference type="ChEBI" id="CHEBI:29105"/>
        <note>catalytic</note>
    </ligand>
</feature>
<dbReference type="RefSeq" id="WP_097928723.1">
    <property type="nucleotide sequence ID" value="NZ_OCTN01000001.1"/>
</dbReference>
<keyword evidence="1" id="KW-0378">Hydrolase</keyword>
<dbReference type="OrthoDB" id="9772308at2"/>
<dbReference type="Proteomes" id="UP000220034">
    <property type="component" value="Unassembled WGS sequence"/>
</dbReference>
<comment type="function">
    <text evidence="1">Broad specificity carboxypetidase that releases amino acids sequentially from the C-terminus, including neutral, aromatic, polar and basic residues.</text>
</comment>
<dbReference type="InterPro" id="IPR001333">
    <property type="entry name" value="Peptidase_M32_Taq"/>
</dbReference>
<dbReference type="Pfam" id="PF02074">
    <property type="entry name" value="Peptidase_M32"/>
    <property type="match status" value="1"/>
</dbReference>
<dbReference type="EMBL" id="OCTN01000001">
    <property type="protein sequence ID" value="SOH93200.1"/>
    <property type="molecule type" value="Genomic_DNA"/>
</dbReference>
<dbReference type="GO" id="GO:0004181">
    <property type="term" value="F:metallocarboxypeptidase activity"/>
    <property type="evidence" value="ECO:0007669"/>
    <property type="project" value="UniProtKB-UniRule"/>
</dbReference>
<protein>
    <recommendedName>
        <fullName evidence="1">Metal-dependent carboxypeptidase</fullName>
        <ecNumber evidence="1">3.4.17.19</ecNumber>
    </recommendedName>
</protein>
<dbReference type="PANTHER" id="PTHR34217">
    <property type="entry name" value="METAL-DEPENDENT CARBOXYPEPTIDASE"/>
    <property type="match status" value="1"/>
</dbReference>
<organism evidence="4 5">
    <name type="scientific">Pontivivens marinum</name>
    <dbReference type="NCBI Taxonomy" id="1690039"/>
    <lineage>
        <taxon>Bacteria</taxon>
        <taxon>Pseudomonadati</taxon>
        <taxon>Pseudomonadota</taxon>
        <taxon>Alphaproteobacteria</taxon>
        <taxon>Rhodobacterales</taxon>
        <taxon>Paracoccaceae</taxon>
        <taxon>Pontivivens</taxon>
    </lineage>
</organism>
<keyword evidence="1" id="KW-0645">Protease</keyword>
<evidence type="ECO:0000256" key="2">
    <source>
        <dbReference type="PIRSR" id="PIRSR006615-1"/>
    </source>
</evidence>
<dbReference type="PRINTS" id="PR00998">
    <property type="entry name" value="CRBOXYPTASET"/>
</dbReference>
<name>A0A2C9CPR3_9RHOB</name>
<sequence length="490" mass="53304">MAYDALIAHVKQTESISQAQGILGWDQEAVMPPRGAEQRAEQMGALEAVIHARRTDPRVGDWLAAIDEGTLDDGARANLRLIRRDWQRNQNMPGDLAEAIARATSRGHGVWAQARAASDVSAFLPTLTEIVNLKRQQADAQCLDRESRYDALLDGFEPGMKTEPLDAILGSLRAPLSDLRARIAGSGRQLATLEGQFGPDGQMAIARELAGVFGYDWTAGRMDLVTHPFCSGTLGDVRITTRVDEARPFDCLYSTVHEVGHAVYEQGLPVALERTPAGSHASMGVHESQSRVLENQLGRSRAFCGWLHGRMVDTFGIDMDAETFYGAVNYVSPGFIRTEADEVHYNLHVIMRFDLERALIAGDLDVADLEGAWNERFAADFGQHVTDPAQGVLQDVHWSAGLFGYFPTYSLGNIYAAALHEKLAAAVPDLDAQLAQGDTSAVVQWLGQNVHRHGSVLSAPELMQQAVGGAVTSAPLVAYLDAKFSDLYGI</sequence>
<dbReference type="PIRSF" id="PIRSF006615">
    <property type="entry name" value="Zn_crbxpep_Taq"/>
    <property type="match status" value="1"/>
</dbReference>
<keyword evidence="1 4" id="KW-0121">Carboxypeptidase</keyword>
<keyword evidence="1 2" id="KW-0479">Metal-binding</keyword>
<dbReference type="Gene3D" id="1.10.1370.30">
    <property type="match status" value="1"/>
</dbReference>
<feature type="binding site" evidence="2">
    <location>
        <position position="261"/>
    </location>
    <ligand>
        <name>Zn(2+)</name>
        <dbReference type="ChEBI" id="CHEBI:29105"/>
        <note>catalytic</note>
    </ligand>
</feature>
<keyword evidence="1" id="KW-0482">Metalloprotease</keyword>
<accession>A0A2C9CPR3</accession>
<proteinExistence type="inferred from homology"/>
<comment type="catalytic activity">
    <reaction evidence="1">
        <text>Release of a C-terminal amino acid with broad specificity, except for -Pro.</text>
        <dbReference type="EC" id="3.4.17.19"/>
    </reaction>
</comment>
<dbReference type="EC" id="3.4.17.19" evidence="1"/>
<dbReference type="PANTHER" id="PTHR34217:SF1">
    <property type="entry name" value="CARBOXYPEPTIDASE 1"/>
    <property type="match status" value="1"/>
</dbReference>
<feature type="active site" description="Proton donor/acceptor" evidence="3">
    <location>
        <position position="258"/>
    </location>
</feature>